<dbReference type="AlphaFoldDB" id="A0A6L2P012"/>
<protein>
    <submittedName>
        <fullName evidence="1">RNA-directed DNA polymerase, eukaryota, reverse transcriptase zinc-binding domain protein</fullName>
    </submittedName>
</protein>
<keyword evidence="1" id="KW-0808">Transferase</keyword>
<keyword evidence="1" id="KW-0695">RNA-directed DNA polymerase</keyword>
<evidence type="ECO:0000313" key="1">
    <source>
        <dbReference type="EMBL" id="GEU90184.1"/>
    </source>
</evidence>
<reference evidence="1" key="1">
    <citation type="journal article" date="2019" name="Sci. Rep.">
        <title>Draft genome of Tanacetum cinerariifolium, the natural source of mosquito coil.</title>
        <authorList>
            <person name="Yamashiro T."/>
            <person name="Shiraishi A."/>
            <person name="Satake H."/>
            <person name="Nakayama K."/>
        </authorList>
    </citation>
    <scope>NUCLEOTIDE SEQUENCE</scope>
</reference>
<dbReference type="GO" id="GO:0003964">
    <property type="term" value="F:RNA-directed DNA polymerase activity"/>
    <property type="evidence" value="ECO:0007669"/>
    <property type="project" value="UniProtKB-KW"/>
</dbReference>
<proteinExistence type="predicted"/>
<comment type="caution">
    <text evidence="1">The sequence shown here is derived from an EMBL/GenBank/DDBJ whole genome shotgun (WGS) entry which is preliminary data.</text>
</comment>
<sequence length="263" mass="30027">MADILKKFDFSIVKTTSTLMEPNKALIKDAEAKDVDTSHLHAVKRIFRYLKGQPKLGLWFPRDSPFDLEAYSDSDYTGSSLERKPQQEVINFLVTKISQSSGPSNLVADETIYKEWKDRIERVATTASSLEAEQDSGGWKLKLGLRLHLNRLVIYLSQEFTHLEVGRCQTQNLHDVVSNGWNLNVNGCAMFKLVKRLKGLKSPFRKLLHEYGNLHARVNNLRVELDAAQSALDLNPTCTLLKEEHAHYLLAFKEAIIDEERFL</sequence>
<feature type="non-terminal residue" evidence="1">
    <location>
        <position position="263"/>
    </location>
</feature>
<accession>A0A6L2P012</accession>
<name>A0A6L2P012_TANCI</name>
<gene>
    <name evidence="1" type="ORF">Tci_062162</name>
</gene>
<dbReference type="EMBL" id="BKCJ010010129">
    <property type="protein sequence ID" value="GEU90184.1"/>
    <property type="molecule type" value="Genomic_DNA"/>
</dbReference>
<dbReference type="PANTHER" id="PTHR11439">
    <property type="entry name" value="GAG-POL-RELATED RETROTRANSPOSON"/>
    <property type="match status" value="1"/>
</dbReference>
<organism evidence="1">
    <name type="scientific">Tanacetum cinerariifolium</name>
    <name type="common">Dalmatian daisy</name>
    <name type="synonym">Chrysanthemum cinerariifolium</name>
    <dbReference type="NCBI Taxonomy" id="118510"/>
    <lineage>
        <taxon>Eukaryota</taxon>
        <taxon>Viridiplantae</taxon>
        <taxon>Streptophyta</taxon>
        <taxon>Embryophyta</taxon>
        <taxon>Tracheophyta</taxon>
        <taxon>Spermatophyta</taxon>
        <taxon>Magnoliopsida</taxon>
        <taxon>eudicotyledons</taxon>
        <taxon>Gunneridae</taxon>
        <taxon>Pentapetalae</taxon>
        <taxon>asterids</taxon>
        <taxon>campanulids</taxon>
        <taxon>Asterales</taxon>
        <taxon>Asteraceae</taxon>
        <taxon>Asteroideae</taxon>
        <taxon>Anthemideae</taxon>
        <taxon>Anthemidinae</taxon>
        <taxon>Tanacetum</taxon>
    </lineage>
</organism>
<dbReference type="PANTHER" id="PTHR11439:SF463">
    <property type="entry name" value="REVERSE TRANSCRIPTASE TY1_COPIA-TYPE DOMAIN-CONTAINING PROTEIN"/>
    <property type="match status" value="1"/>
</dbReference>
<keyword evidence="1" id="KW-0548">Nucleotidyltransferase</keyword>